<sequence>MNKPYVIGIAGSSGSGKTFFLKSFLNHFLPEQVTLISQDDYYIPANTKTREENRLYNFDLPTAINRKAFFHDIKQLFEGNTIYREEYTFNNPDIKPKMLEIKPAPILIIEGLFIFHYEEVNNLLDFRIFLDADEPVALERRLRRDLIERGYDHDDVMYKWINHVVPSYNAYLLPYKPICDLVILNNADDPKIIDDAANKISVDLKEKKLDISII</sequence>
<dbReference type="EMBL" id="VNHX01000002">
    <property type="protein sequence ID" value="TYP97791.1"/>
    <property type="molecule type" value="Genomic_DNA"/>
</dbReference>
<dbReference type="SUPFAM" id="SSF52540">
    <property type="entry name" value="P-loop containing nucleoside triphosphate hydrolases"/>
    <property type="match status" value="1"/>
</dbReference>
<dbReference type="RefSeq" id="WP_148907432.1">
    <property type="nucleotide sequence ID" value="NZ_VNHX01000002.1"/>
</dbReference>
<dbReference type="GO" id="GO:0016301">
    <property type="term" value="F:kinase activity"/>
    <property type="evidence" value="ECO:0007669"/>
    <property type="project" value="UniProtKB-KW"/>
</dbReference>
<dbReference type="InterPro" id="IPR006083">
    <property type="entry name" value="PRK/URK"/>
</dbReference>
<dbReference type="Proteomes" id="UP000325105">
    <property type="component" value="Unassembled WGS sequence"/>
</dbReference>
<proteinExistence type="predicted"/>
<dbReference type="GO" id="GO:0005524">
    <property type="term" value="F:ATP binding"/>
    <property type="evidence" value="ECO:0007669"/>
    <property type="project" value="InterPro"/>
</dbReference>
<gene>
    <name evidence="2" type="ORF">BC792_102213</name>
</gene>
<protein>
    <submittedName>
        <fullName evidence="2">Uridine kinase</fullName>
    </submittedName>
</protein>
<dbReference type="InterPro" id="IPR027417">
    <property type="entry name" value="P-loop_NTPase"/>
</dbReference>
<accession>A0A5S5DPI5</accession>
<comment type="caution">
    <text evidence="2">The sequence shown here is derived from an EMBL/GenBank/DDBJ whole genome shotgun (WGS) entry which is preliminary data.</text>
</comment>
<dbReference type="PRINTS" id="PR00988">
    <property type="entry name" value="URIDINKINASE"/>
</dbReference>
<keyword evidence="3" id="KW-1185">Reference proteome</keyword>
<keyword evidence="2" id="KW-0418">Kinase</keyword>
<dbReference type="OrthoDB" id="9777642at2"/>
<evidence type="ECO:0000313" key="2">
    <source>
        <dbReference type="EMBL" id="TYP97791.1"/>
    </source>
</evidence>
<organism evidence="2 3">
    <name type="scientific">Sphingobacterium allocomposti</name>
    <dbReference type="NCBI Taxonomy" id="415956"/>
    <lineage>
        <taxon>Bacteria</taxon>
        <taxon>Pseudomonadati</taxon>
        <taxon>Bacteroidota</taxon>
        <taxon>Sphingobacteriia</taxon>
        <taxon>Sphingobacteriales</taxon>
        <taxon>Sphingobacteriaceae</taxon>
        <taxon>Sphingobacterium</taxon>
    </lineage>
</organism>
<keyword evidence="2" id="KW-0808">Transferase</keyword>
<dbReference type="Gene3D" id="3.40.50.300">
    <property type="entry name" value="P-loop containing nucleotide triphosphate hydrolases"/>
    <property type="match status" value="1"/>
</dbReference>
<dbReference type="AlphaFoldDB" id="A0A5S5DPI5"/>
<evidence type="ECO:0000259" key="1">
    <source>
        <dbReference type="Pfam" id="PF00485"/>
    </source>
</evidence>
<dbReference type="Pfam" id="PF00485">
    <property type="entry name" value="PRK"/>
    <property type="match status" value="1"/>
</dbReference>
<dbReference type="PANTHER" id="PTHR10285">
    <property type="entry name" value="URIDINE KINASE"/>
    <property type="match status" value="1"/>
</dbReference>
<reference evidence="2 3" key="1">
    <citation type="submission" date="2019-07" db="EMBL/GenBank/DDBJ databases">
        <title>Genomic Encyclopedia of Archaeal and Bacterial Type Strains, Phase II (KMG-II): from individual species to whole genera.</title>
        <authorList>
            <person name="Goeker M."/>
        </authorList>
    </citation>
    <scope>NUCLEOTIDE SEQUENCE [LARGE SCALE GENOMIC DNA]</scope>
    <source>
        <strain evidence="2 3">DSM 18850</strain>
    </source>
</reference>
<feature type="domain" description="Phosphoribulokinase/uridine kinase" evidence="1">
    <location>
        <begin position="6"/>
        <end position="183"/>
    </location>
</feature>
<evidence type="ECO:0000313" key="3">
    <source>
        <dbReference type="Proteomes" id="UP000325105"/>
    </source>
</evidence>
<name>A0A5S5DPI5_9SPHI</name>